<name>A0A9W7CA32_9STRA</name>
<sequence>MELRPGKAPRFVVFGAFFMFGDDMNVDDMIGSAHSFSDGSSDNCMSGEEEMEATTPVRRIAVYDDMLTMLEAFREEMQLRADSVPNPPKHASSYKGWVFTEMGHTYTT</sequence>
<organism evidence="1 2">
    <name type="scientific">Triparma verrucosa</name>
    <dbReference type="NCBI Taxonomy" id="1606542"/>
    <lineage>
        <taxon>Eukaryota</taxon>
        <taxon>Sar</taxon>
        <taxon>Stramenopiles</taxon>
        <taxon>Ochrophyta</taxon>
        <taxon>Bolidophyceae</taxon>
        <taxon>Parmales</taxon>
        <taxon>Triparmaceae</taxon>
        <taxon>Triparma</taxon>
    </lineage>
</organism>
<reference evidence="2" key="1">
    <citation type="journal article" date="2023" name="Commun. Biol.">
        <title>Genome analysis of Parmales, the sister group of diatoms, reveals the evolutionary specialization of diatoms from phago-mixotrophs to photoautotrophs.</title>
        <authorList>
            <person name="Ban H."/>
            <person name="Sato S."/>
            <person name="Yoshikawa S."/>
            <person name="Yamada K."/>
            <person name="Nakamura Y."/>
            <person name="Ichinomiya M."/>
            <person name="Sato N."/>
            <person name="Blanc-Mathieu R."/>
            <person name="Endo H."/>
            <person name="Kuwata A."/>
            <person name="Ogata H."/>
        </authorList>
    </citation>
    <scope>NUCLEOTIDE SEQUENCE [LARGE SCALE GENOMIC DNA]</scope>
    <source>
        <strain evidence="2">NIES 3699</strain>
    </source>
</reference>
<accession>A0A9W7CA32</accession>
<dbReference type="AlphaFoldDB" id="A0A9W7CA32"/>
<evidence type="ECO:0000313" key="1">
    <source>
        <dbReference type="EMBL" id="GMI04908.1"/>
    </source>
</evidence>
<protein>
    <submittedName>
        <fullName evidence="1">Uncharacterized protein</fullName>
    </submittedName>
</protein>
<dbReference type="EMBL" id="BRXX01000323">
    <property type="protein sequence ID" value="GMI04908.1"/>
    <property type="molecule type" value="Genomic_DNA"/>
</dbReference>
<gene>
    <name evidence="1" type="ORF">TrVE_jg12132</name>
</gene>
<keyword evidence="2" id="KW-1185">Reference proteome</keyword>
<evidence type="ECO:0000313" key="2">
    <source>
        <dbReference type="Proteomes" id="UP001165160"/>
    </source>
</evidence>
<comment type="caution">
    <text evidence="1">The sequence shown here is derived from an EMBL/GenBank/DDBJ whole genome shotgun (WGS) entry which is preliminary data.</text>
</comment>
<proteinExistence type="predicted"/>
<dbReference type="Proteomes" id="UP001165160">
    <property type="component" value="Unassembled WGS sequence"/>
</dbReference>